<comment type="similarity">
    <text evidence="1">Belongs to the universal stress protein A family.</text>
</comment>
<gene>
    <name evidence="3" type="ORF">EBB79_22530</name>
</gene>
<dbReference type="InterPro" id="IPR006015">
    <property type="entry name" value="Universal_stress_UspA"/>
</dbReference>
<dbReference type="OrthoDB" id="9792500at2"/>
<dbReference type="KEGG" id="sedi:EBB79_22530"/>
<dbReference type="PANTHER" id="PTHR46268:SF6">
    <property type="entry name" value="UNIVERSAL STRESS PROTEIN UP12"/>
    <property type="match status" value="1"/>
</dbReference>
<accession>A0A3T0N9N6</accession>
<evidence type="ECO:0000259" key="2">
    <source>
        <dbReference type="Pfam" id="PF00582"/>
    </source>
</evidence>
<sequence length="149" mass="16151">MKLRFLVPVDVEERLSWIAVLPELQLHAKGNEIELTEVAVVPELGTVIAQAAQAAPLASIVPADLKVRALEVTQEHLDDMTKDSGFSKISRIVRSGNVYSEVLKTAEEVSADMIVLMSNIPGFGNYMLGTNAAKTINHATCSVLVVRPK</sequence>
<evidence type="ECO:0000313" key="4">
    <source>
        <dbReference type="Proteomes" id="UP000283063"/>
    </source>
</evidence>
<dbReference type="Gene3D" id="3.40.50.620">
    <property type="entry name" value="HUPs"/>
    <property type="match status" value="1"/>
</dbReference>
<dbReference type="InterPro" id="IPR006016">
    <property type="entry name" value="UspA"/>
</dbReference>
<dbReference type="EMBL" id="CP033221">
    <property type="protein sequence ID" value="AZV80733.1"/>
    <property type="molecule type" value="Genomic_DNA"/>
</dbReference>
<dbReference type="Pfam" id="PF00582">
    <property type="entry name" value="Usp"/>
    <property type="match status" value="1"/>
</dbReference>
<dbReference type="InterPro" id="IPR014729">
    <property type="entry name" value="Rossmann-like_a/b/a_fold"/>
</dbReference>
<dbReference type="SUPFAM" id="SSF52402">
    <property type="entry name" value="Adenine nucleotide alpha hydrolases-like"/>
    <property type="match status" value="1"/>
</dbReference>
<geneLocation type="plasmid" evidence="3 4">
    <name>pW43B</name>
</geneLocation>
<dbReference type="CDD" id="cd00293">
    <property type="entry name" value="USP-like"/>
    <property type="match status" value="1"/>
</dbReference>
<dbReference type="PRINTS" id="PR01438">
    <property type="entry name" value="UNVRSLSTRESS"/>
</dbReference>
<organism evidence="3 4">
    <name type="scientific">Parasedimentitalea marina</name>
    <dbReference type="NCBI Taxonomy" id="2483033"/>
    <lineage>
        <taxon>Bacteria</taxon>
        <taxon>Pseudomonadati</taxon>
        <taxon>Pseudomonadota</taxon>
        <taxon>Alphaproteobacteria</taxon>
        <taxon>Rhodobacterales</taxon>
        <taxon>Paracoccaceae</taxon>
        <taxon>Parasedimentitalea</taxon>
    </lineage>
</organism>
<feature type="domain" description="UspA" evidence="2">
    <location>
        <begin position="4"/>
        <end position="147"/>
    </location>
</feature>
<dbReference type="RefSeq" id="WP_127751236.1">
    <property type="nucleotide sequence ID" value="NZ_CP033221.1"/>
</dbReference>
<proteinExistence type="inferred from homology"/>
<evidence type="ECO:0000256" key="1">
    <source>
        <dbReference type="ARBA" id="ARBA00008791"/>
    </source>
</evidence>
<name>A0A3T0N9N6_9RHOB</name>
<evidence type="ECO:0000313" key="3">
    <source>
        <dbReference type="EMBL" id="AZV80733.1"/>
    </source>
</evidence>
<dbReference type="PANTHER" id="PTHR46268">
    <property type="entry name" value="STRESS RESPONSE PROTEIN NHAX"/>
    <property type="match status" value="1"/>
</dbReference>
<protein>
    <recommendedName>
        <fullName evidence="2">UspA domain-containing protein</fullName>
    </recommendedName>
</protein>
<keyword evidence="4" id="KW-1185">Reference proteome</keyword>
<keyword evidence="3" id="KW-0614">Plasmid</keyword>
<dbReference type="AlphaFoldDB" id="A0A3T0N9N6"/>
<dbReference type="Proteomes" id="UP000283063">
    <property type="component" value="Plasmid pW43B"/>
</dbReference>
<reference evidence="3 4" key="1">
    <citation type="submission" date="2018-10" db="EMBL/GenBank/DDBJ databases">
        <title>Parasedimentitalea marina sp. nov., a psychrophilic bacterium isolated from deep seawater of the New Britain Trench.</title>
        <authorList>
            <person name="Cao J."/>
        </authorList>
    </citation>
    <scope>NUCLEOTIDE SEQUENCE [LARGE SCALE GENOMIC DNA]</scope>
    <source>
        <strain evidence="3 4">W43</strain>
        <plasmid evidence="3 4">pW43B</plasmid>
    </source>
</reference>